<dbReference type="Gene3D" id="3.40.33.10">
    <property type="entry name" value="CAP"/>
    <property type="match status" value="1"/>
</dbReference>
<organism evidence="2 3">
    <name type="scientific">Okeania hirsuta</name>
    <dbReference type="NCBI Taxonomy" id="1458930"/>
    <lineage>
        <taxon>Bacteria</taxon>
        <taxon>Bacillati</taxon>
        <taxon>Cyanobacteriota</taxon>
        <taxon>Cyanophyceae</taxon>
        <taxon>Oscillatoriophycideae</taxon>
        <taxon>Oscillatoriales</taxon>
        <taxon>Microcoleaceae</taxon>
        <taxon>Okeania</taxon>
    </lineage>
</organism>
<protein>
    <submittedName>
        <fullName evidence="2">CAP domain-containing protein</fullName>
    </submittedName>
</protein>
<dbReference type="InterPro" id="IPR035940">
    <property type="entry name" value="CAP_sf"/>
</dbReference>
<dbReference type="PANTHER" id="PTHR31157">
    <property type="entry name" value="SCP DOMAIN-CONTAINING PROTEIN"/>
    <property type="match status" value="1"/>
</dbReference>
<evidence type="ECO:0000259" key="1">
    <source>
        <dbReference type="Pfam" id="PF00188"/>
    </source>
</evidence>
<dbReference type="Proteomes" id="UP000269154">
    <property type="component" value="Unassembled WGS sequence"/>
</dbReference>
<keyword evidence="3" id="KW-1185">Reference proteome</keyword>
<dbReference type="EMBL" id="RCBY01000068">
    <property type="protein sequence ID" value="RQH43041.1"/>
    <property type="molecule type" value="Genomic_DNA"/>
</dbReference>
<evidence type="ECO:0000313" key="3">
    <source>
        <dbReference type="Proteomes" id="UP000269154"/>
    </source>
</evidence>
<gene>
    <name evidence="2" type="ORF">D5R40_13835</name>
</gene>
<sequence>MPEIQNSRQTPISRPRVAISPDVNGLEKTVFAQINQYRKSKNLPPLQWDNTIAQQSRIHAQQMANGKTTFSHDGFKERVQVISQQVQLQSAAENLANNFGYNNPGEQAVEGWIGSPGHHKNMVGDYNLSGIGIAQNSEGTYYFNQIFIKTR</sequence>
<reference evidence="2 3" key="1">
    <citation type="journal article" date="2018" name="ACS Chem. Biol.">
        <title>Ketoreductase domain dysfunction expands chemodiversity: malyngamide biosynthesis in the cyanobacterium Okeania hirsuta.</title>
        <authorList>
            <person name="Moss N.A."/>
            <person name="Leao T."/>
            <person name="Rankin M."/>
            <person name="McCullough T.M."/>
            <person name="Qu P."/>
            <person name="Korobeynikov A."/>
            <person name="Smith J.L."/>
            <person name="Gerwick L."/>
            <person name="Gerwick W.H."/>
        </authorList>
    </citation>
    <scope>NUCLEOTIDE SEQUENCE [LARGE SCALE GENOMIC DNA]</scope>
    <source>
        <strain evidence="2 3">PAB10Feb10-1</strain>
    </source>
</reference>
<accession>A0A3N6PCN0</accession>
<dbReference type="InterPro" id="IPR014044">
    <property type="entry name" value="CAP_dom"/>
</dbReference>
<name>A0A3N6PCN0_9CYAN</name>
<feature type="domain" description="SCP" evidence="1">
    <location>
        <begin position="33"/>
        <end position="145"/>
    </location>
</feature>
<dbReference type="CDD" id="cd05379">
    <property type="entry name" value="CAP_bacterial"/>
    <property type="match status" value="1"/>
</dbReference>
<dbReference type="Pfam" id="PF00188">
    <property type="entry name" value="CAP"/>
    <property type="match status" value="1"/>
</dbReference>
<comment type="caution">
    <text evidence="2">The sequence shown here is derived from an EMBL/GenBank/DDBJ whole genome shotgun (WGS) entry which is preliminary data.</text>
</comment>
<dbReference type="AlphaFoldDB" id="A0A3N6PCN0"/>
<dbReference type="OrthoDB" id="68195at2"/>
<dbReference type="SUPFAM" id="SSF55797">
    <property type="entry name" value="PR-1-like"/>
    <property type="match status" value="1"/>
</dbReference>
<evidence type="ECO:0000313" key="2">
    <source>
        <dbReference type="EMBL" id="RQH43041.1"/>
    </source>
</evidence>
<dbReference type="PANTHER" id="PTHR31157:SF1">
    <property type="entry name" value="SCP DOMAIN-CONTAINING PROTEIN"/>
    <property type="match status" value="1"/>
</dbReference>
<proteinExistence type="predicted"/>